<reference evidence="2" key="2">
    <citation type="submission" date="2020-09" db="EMBL/GenBank/DDBJ databases">
        <authorList>
            <person name="Sun Q."/>
            <person name="Ohkuma M."/>
        </authorList>
    </citation>
    <scope>NUCLEOTIDE SEQUENCE</scope>
    <source>
        <strain evidence="2">JCM 30804</strain>
    </source>
</reference>
<evidence type="ECO:0000313" key="2">
    <source>
        <dbReference type="EMBL" id="GGI69058.1"/>
    </source>
</evidence>
<name>A0A917JHI3_9GAMM</name>
<feature type="domain" description="Hemerythrin-like" evidence="1">
    <location>
        <begin position="4"/>
        <end position="134"/>
    </location>
</feature>
<accession>A0A917JHI3</accession>
<protein>
    <submittedName>
        <fullName evidence="2">Hemerythrin</fullName>
    </submittedName>
</protein>
<dbReference type="Proteomes" id="UP000613743">
    <property type="component" value="Unassembled WGS sequence"/>
</dbReference>
<dbReference type="AlphaFoldDB" id="A0A917JHI3"/>
<dbReference type="EMBL" id="BMPZ01000001">
    <property type="protein sequence ID" value="GGI69058.1"/>
    <property type="molecule type" value="Genomic_DNA"/>
</dbReference>
<dbReference type="PANTHER" id="PTHR39966">
    <property type="entry name" value="BLL2471 PROTEIN-RELATED"/>
    <property type="match status" value="1"/>
</dbReference>
<dbReference type="Gene3D" id="1.20.120.520">
    <property type="entry name" value="nmb1532 protein domain like"/>
    <property type="match status" value="1"/>
</dbReference>
<evidence type="ECO:0000313" key="3">
    <source>
        <dbReference type="Proteomes" id="UP000613743"/>
    </source>
</evidence>
<dbReference type="Pfam" id="PF01814">
    <property type="entry name" value="Hemerythrin"/>
    <property type="match status" value="1"/>
</dbReference>
<dbReference type="RefSeq" id="WP_188917095.1">
    <property type="nucleotide sequence ID" value="NZ_BMPZ01000001.1"/>
</dbReference>
<sequence length="181" mass="21207">MLPRLKNDHKHIAILLKILKNKYKRLADGEYISFSLIRDIVEYMQGYAEHSHHPLEDIVYEYCLTKVSAEDKSKRLFAEHDRLIEASASLMSTLSLILNDVVVAREQVVQDLQDYVVLQEAHMLFEEAEIFPLLASTMDEEDWQKITTICEEKLVEDPLFSNDDNQLFEELKQHIAKDEER</sequence>
<proteinExistence type="predicted"/>
<dbReference type="InterPro" id="IPR012312">
    <property type="entry name" value="Hemerythrin-like"/>
</dbReference>
<comment type="caution">
    <text evidence="2">The sequence shown here is derived from an EMBL/GenBank/DDBJ whole genome shotgun (WGS) entry which is preliminary data.</text>
</comment>
<evidence type="ECO:0000259" key="1">
    <source>
        <dbReference type="Pfam" id="PF01814"/>
    </source>
</evidence>
<gene>
    <name evidence="2" type="ORF">GCM10009332_02700</name>
</gene>
<organism evidence="2 3">
    <name type="scientific">Shewanella gelidii</name>
    <dbReference type="NCBI Taxonomy" id="1642821"/>
    <lineage>
        <taxon>Bacteria</taxon>
        <taxon>Pseudomonadati</taxon>
        <taxon>Pseudomonadota</taxon>
        <taxon>Gammaproteobacteria</taxon>
        <taxon>Alteromonadales</taxon>
        <taxon>Shewanellaceae</taxon>
        <taxon>Shewanella</taxon>
    </lineage>
</organism>
<keyword evidence="3" id="KW-1185">Reference proteome</keyword>
<dbReference type="PANTHER" id="PTHR39966:SF1">
    <property type="entry name" value="HEMERYTHRIN-LIKE DOMAIN-CONTAINING PROTEIN"/>
    <property type="match status" value="1"/>
</dbReference>
<reference evidence="2" key="1">
    <citation type="journal article" date="2014" name="Int. J. Syst. Evol. Microbiol.">
        <title>Complete genome sequence of Corynebacterium casei LMG S-19264T (=DSM 44701T), isolated from a smear-ripened cheese.</title>
        <authorList>
            <consortium name="US DOE Joint Genome Institute (JGI-PGF)"/>
            <person name="Walter F."/>
            <person name="Albersmeier A."/>
            <person name="Kalinowski J."/>
            <person name="Ruckert C."/>
        </authorList>
    </citation>
    <scope>NUCLEOTIDE SEQUENCE</scope>
    <source>
        <strain evidence="2">JCM 30804</strain>
    </source>
</reference>
<dbReference type="GO" id="GO:0005886">
    <property type="term" value="C:plasma membrane"/>
    <property type="evidence" value="ECO:0007669"/>
    <property type="project" value="TreeGrafter"/>
</dbReference>